<dbReference type="EMBL" id="MU129093">
    <property type="protein sequence ID" value="KAF9506972.1"/>
    <property type="molecule type" value="Genomic_DNA"/>
</dbReference>
<dbReference type="AlphaFoldDB" id="A0A9P6AK02"/>
<gene>
    <name evidence="2" type="ORF">BS47DRAFT_360023</name>
</gene>
<dbReference type="Proteomes" id="UP000886523">
    <property type="component" value="Unassembled WGS sequence"/>
</dbReference>
<sequence length="226" mass="24606">MSSARAIPRTTSSEHSPVQSATELAYSGNRPRNWPPTPVSESGGRPQFQTLNAPLYPSGNNSRSHPQRGTSPPPYYGGGSGGSSSGNGYGYNAQGSTSGVSSLGRSPMLPAIAALDHSHQHSSHTFPPAQQQQQSSHLRDTGYSPLLPPIAPGSSGSASHWHTNPSPRPYGLASVFREPQQQQWKRERPSTYPASSTFISTPTFARVRTSARLRFWRPRHRKDWHQ</sequence>
<feature type="compositionally biased region" description="Polar residues" evidence="1">
    <location>
        <begin position="123"/>
        <end position="136"/>
    </location>
</feature>
<dbReference type="OrthoDB" id="10628101at2759"/>
<evidence type="ECO:0000313" key="2">
    <source>
        <dbReference type="EMBL" id="KAF9506972.1"/>
    </source>
</evidence>
<organism evidence="2 3">
    <name type="scientific">Hydnum rufescens UP504</name>
    <dbReference type="NCBI Taxonomy" id="1448309"/>
    <lineage>
        <taxon>Eukaryota</taxon>
        <taxon>Fungi</taxon>
        <taxon>Dikarya</taxon>
        <taxon>Basidiomycota</taxon>
        <taxon>Agaricomycotina</taxon>
        <taxon>Agaricomycetes</taxon>
        <taxon>Cantharellales</taxon>
        <taxon>Hydnaceae</taxon>
        <taxon>Hydnum</taxon>
    </lineage>
</organism>
<accession>A0A9P6AK02</accession>
<comment type="caution">
    <text evidence="2">The sequence shown here is derived from an EMBL/GenBank/DDBJ whole genome shotgun (WGS) entry which is preliminary data.</text>
</comment>
<evidence type="ECO:0000313" key="3">
    <source>
        <dbReference type="Proteomes" id="UP000886523"/>
    </source>
</evidence>
<proteinExistence type="predicted"/>
<feature type="compositionally biased region" description="Polar residues" evidence="1">
    <location>
        <begin position="47"/>
        <end position="70"/>
    </location>
</feature>
<feature type="region of interest" description="Disordered" evidence="1">
    <location>
        <begin position="117"/>
        <end position="144"/>
    </location>
</feature>
<feature type="region of interest" description="Disordered" evidence="1">
    <location>
        <begin position="1"/>
        <end position="82"/>
    </location>
</feature>
<reference evidence="2" key="1">
    <citation type="journal article" date="2020" name="Nat. Commun.">
        <title>Large-scale genome sequencing of mycorrhizal fungi provides insights into the early evolution of symbiotic traits.</title>
        <authorList>
            <person name="Miyauchi S."/>
            <person name="Kiss E."/>
            <person name="Kuo A."/>
            <person name="Drula E."/>
            <person name="Kohler A."/>
            <person name="Sanchez-Garcia M."/>
            <person name="Morin E."/>
            <person name="Andreopoulos B."/>
            <person name="Barry K.W."/>
            <person name="Bonito G."/>
            <person name="Buee M."/>
            <person name="Carver A."/>
            <person name="Chen C."/>
            <person name="Cichocki N."/>
            <person name="Clum A."/>
            <person name="Culley D."/>
            <person name="Crous P.W."/>
            <person name="Fauchery L."/>
            <person name="Girlanda M."/>
            <person name="Hayes R.D."/>
            <person name="Keri Z."/>
            <person name="LaButti K."/>
            <person name="Lipzen A."/>
            <person name="Lombard V."/>
            <person name="Magnuson J."/>
            <person name="Maillard F."/>
            <person name="Murat C."/>
            <person name="Nolan M."/>
            <person name="Ohm R.A."/>
            <person name="Pangilinan J."/>
            <person name="Pereira M.F."/>
            <person name="Perotto S."/>
            <person name="Peter M."/>
            <person name="Pfister S."/>
            <person name="Riley R."/>
            <person name="Sitrit Y."/>
            <person name="Stielow J.B."/>
            <person name="Szollosi G."/>
            <person name="Zifcakova L."/>
            <person name="Stursova M."/>
            <person name="Spatafora J.W."/>
            <person name="Tedersoo L."/>
            <person name="Vaario L.M."/>
            <person name="Yamada A."/>
            <person name="Yan M."/>
            <person name="Wang P."/>
            <person name="Xu J."/>
            <person name="Bruns T."/>
            <person name="Baldrian P."/>
            <person name="Vilgalys R."/>
            <person name="Dunand C."/>
            <person name="Henrissat B."/>
            <person name="Grigoriev I.V."/>
            <person name="Hibbett D."/>
            <person name="Nagy L.G."/>
            <person name="Martin F.M."/>
        </authorList>
    </citation>
    <scope>NUCLEOTIDE SEQUENCE</scope>
    <source>
        <strain evidence="2">UP504</strain>
    </source>
</reference>
<evidence type="ECO:0000256" key="1">
    <source>
        <dbReference type="SAM" id="MobiDB-lite"/>
    </source>
</evidence>
<protein>
    <submittedName>
        <fullName evidence="2">Uncharacterized protein</fullName>
    </submittedName>
</protein>
<keyword evidence="3" id="KW-1185">Reference proteome</keyword>
<name>A0A9P6AK02_9AGAM</name>
<feature type="compositionally biased region" description="Polar residues" evidence="1">
    <location>
        <begin position="1"/>
        <end position="22"/>
    </location>
</feature>